<sequence>MERLDAILSRKTGLCRTMLPTETLAVEKLEHLVVKETQSGEKSICSACTSTCRGPLYTHPRHARHANGIEKLVYTEAAPPTQNWRALQSSCCRGEVAPSWLYFREGTETQRQGFKATRSSELPDKNRKGHREKGLSSSKCIELKSRIKTYSTRLPSPQQQEQAALGMLQSTASIPSVGLNPSEEASSSLEKMEFSGTQVQTKLQQPECKIFQMSCLSKLCSEPRQERLDGESDSSFLDTTEGKIPVAEIVTSGSSTHSTEASACTASYQPGEGVLEYSCASATASTCGAVNQRNFGGSRAWQWRPATTTLQAQCSSLHGAPLRKRHSPVGYSNQQSPVQIIFVDGQLPQQQVPQQWATQWQQWPQRCHSPQYLPFQALAVKHVQMQRQAAGIGCVGYPHIVCMLPQYMPKSWVSVVVPTPHFWSRWEGEGQFEELFAGQTGALLPTVKKSVHDECTRHPFYP</sequence>
<dbReference type="Proteomes" id="UP000030747">
    <property type="component" value="Unassembled WGS sequence"/>
</dbReference>
<dbReference type="VEuPathDB" id="ToxoDB:ETH_00006895"/>
<dbReference type="VEuPathDB" id="ToxoDB:ETH2_1219100"/>
<feature type="region of interest" description="Disordered" evidence="1">
    <location>
        <begin position="112"/>
        <end position="135"/>
    </location>
</feature>
<gene>
    <name evidence="2" type="ORF">ETH_00006895</name>
</gene>
<proteinExistence type="predicted"/>
<reference evidence="2" key="2">
    <citation type="submission" date="2013-10" db="EMBL/GenBank/DDBJ databases">
        <authorList>
            <person name="Aslett M."/>
        </authorList>
    </citation>
    <scope>NUCLEOTIDE SEQUENCE [LARGE SCALE GENOMIC DNA]</scope>
    <source>
        <strain evidence="2">Houghton</strain>
    </source>
</reference>
<dbReference type="OMA" id="HARHANG"/>
<evidence type="ECO:0000256" key="1">
    <source>
        <dbReference type="SAM" id="MobiDB-lite"/>
    </source>
</evidence>
<dbReference type="EMBL" id="HG675727">
    <property type="protein sequence ID" value="CDJ42609.1"/>
    <property type="molecule type" value="Genomic_DNA"/>
</dbReference>
<dbReference type="OrthoDB" id="10299036at2759"/>
<organism evidence="2 3">
    <name type="scientific">Eimeria tenella</name>
    <name type="common">Coccidian parasite</name>
    <dbReference type="NCBI Taxonomy" id="5802"/>
    <lineage>
        <taxon>Eukaryota</taxon>
        <taxon>Sar</taxon>
        <taxon>Alveolata</taxon>
        <taxon>Apicomplexa</taxon>
        <taxon>Conoidasida</taxon>
        <taxon>Coccidia</taxon>
        <taxon>Eucoccidiorida</taxon>
        <taxon>Eimeriorina</taxon>
        <taxon>Eimeriidae</taxon>
        <taxon>Eimeria</taxon>
    </lineage>
</organism>
<dbReference type="RefSeq" id="XP_013233359.1">
    <property type="nucleotide sequence ID" value="XM_013377905.1"/>
</dbReference>
<accession>U6L1Y9</accession>
<evidence type="ECO:0000313" key="2">
    <source>
        <dbReference type="EMBL" id="CDJ42609.1"/>
    </source>
</evidence>
<name>U6L1Y9_EIMTE</name>
<evidence type="ECO:0000313" key="3">
    <source>
        <dbReference type="Proteomes" id="UP000030747"/>
    </source>
</evidence>
<dbReference type="GeneID" id="25250581"/>
<keyword evidence="3" id="KW-1185">Reference proteome</keyword>
<reference evidence="2" key="1">
    <citation type="submission" date="2013-10" db="EMBL/GenBank/DDBJ databases">
        <title>Genomic analysis of the causative agents of coccidiosis in chickens.</title>
        <authorList>
            <person name="Reid A.J."/>
            <person name="Blake D."/>
            <person name="Billington K."/>
            <person name="Browne H."/>
            <person name="Dunn M."/>
            <person name="Hung S."/>
            <person name="Kawahara F."/>
            <person name="Miranda-Saavedra D."/>
            <person name="Mourier T."/>
            <person name="Nagra H."/>
            <person name="Otto T.D."/>
            <person name="Rawlings N."/>
            <person name="Sanchez A."/>
            <person name="Sanders M."/>
            <person name="Subramaniam C."/>
            <person name="Tay Y."/>
            <person name="Dear P."/>
            <person name="Doerig C."/>
            <person name="Gruber A."/>
            <person name="Parkinson J."/>
            <person name="Shirley M."/>
            <person name="Wan K.L."/>
            <person name="Berriman M."/>
            <person name="Tomley F."/>
            <person name="Pain A."/>
        </authorList>
    </citation>
    <scope>NUCLEOTIDE SEQUENCE [LARGE SCALE GENOMIC DNA]</scope>
    <source>
        <strain evidence="2">Houghton</strain>
    </source>
</reference>
<dbReference type="AlphaFoldDB" id="U6L1Y9"/>
<protein>
    <submittedName>
        <fullName evidence="2">Uncharacterized protein</fullName>
    </submittedName>
</protein>